<reference evidence="2" key="2">
    <citation type="submission" date="2023-06" db="EMBL/GenBank/DDBJ databases">
        <authorList>
            <person name="Swenson N.G."/>
            <person name="Wegrzyn J.L."/>
            <person name="Mcevoy S.L."/>
        </authorList>
    </citation>
    <scope>NUCLEOTIDE SEQUENCE</scope>
    <source>
        <strain evidence="2">NS2018</strain>
        <tissue evidence="2">Leaf</tissue>
    </source>
</reference>
<protein>
    <submittedName>
        <fullName evidence="2">Uncharacterized protein</fullName>
    </submittedName>
</protein>
<feature type="compositionally biased region" description="Acidic residues" evidence="1">
    <location>
        <begin position="74"/>
        <end position="86"/>
    </location>
</feature>
<comment type="caution">
    <text evidence="2">The sequence shown here is derived from an EMBL/GenBank/DDBJ whole genome shotgun (WGS) entry which is preliminary data.</text>
</comment>
<accession>A0AA39S950</accession>
<evidence type="ECO:0000313" key="2">
    <source>
        <dbReference type="EMBL" id="KAK0589837.1"/>
    </source>
</evidence>
<organism evidence="2 3">
    <name type="scientific">Acer saccharum</name>
    <name type="common">Sugar maple</name>
    <dbReference type="NCBI Taxonomy" id="4024"/>
    <lineage>
        <taxon>Eukaryota</taxon>
        <taxon>Viridiplantae</taxon>
        <taxon>Streptophyta</taxon>
        <taxon>Embryophyta</taxon>
        <taxon>Tracheophyta</taxon>
        <taxon>Spermatophyta</taxon>
        <taxon>Magnoliopsida</taxon>
        <taxon>eudicotyledons</taxon>
        <taxon>Gunneridae</taxon>
        <taxon>Pentapetalae</taxon>
        <taxon>rosids</taxon>
        <taxon>malvids</taxon>
        <taxon>Sapindales</taxon>
        <taxon>Sapindaceae</taxon>
        <taxon>Hippocastanoideae</taxon>
        <taxon>Acereae</taxon>
        <taxon>Acer</taxon>
    </lineage>
</organism>
<keyword evidence="3" id="KW-1185">Reference proteome</keyword>
<feature type="region of interest" description="Disordered" evidence="1">
    <location>
        <begin position="1"/>
        <end position="37"/>
    </location>
</feature>
<dbReference type="Proteomes" id="UP001168877">
    <property type="component" value="Unassembled WGS sequence"/>
</dbReference>
<gene>
    <name evidence="2" type="ORF">LWI29_019122</name>
</gene>
<evidence type="ECO:0000256" key="1">
    <source>
        <dbReference type="SAM" id="MobiDB-lite"/>
    </source>
</evidence>
<name>A0AA39S950_ACESA</name>
<reference evidence="2" key="1">
    <citation type="journal article" date="2022" name="Plant J.">
        <title>Strategies of tolerance reflected in two North American maple genomes.</title>
        <authorList>
            <person name="McEvoy S.L."/>
            <person name="Sezen U.U."/>
            <person name="Trouern-Trend A."/>
            <person name="McMahon S.M."/>
            <person name="Schaberg P.G."/>
            <person name="Yang J."/>
            <person name="Wegrzyn J.L."/>
            <person name="Swenson N.G."/>
        </authorList>
    </citation>
    <scope>NUCLEOTIDE SEQUENCE</scope>
    <source>
        <strain evidence="2">NS2018</strain>
    </source>
</reference>
<evidence type="ECO:0000313" key="3">
    <source>
        <dbReference type="Proteomes" id="UP001168877"/>
    </source>
</evidence>
<feature type="region of interest" description="Disordered" evidence="1">
    <location>
        <begin position="72"/>
        <end position="122"/>
    </location>
</feature>
<proteinExistence type="predicted"/>
<sequence>MEEMEAVRAIQEVQMSDQEKGNEGKAGNPNVEDPQDDKAQRWVNFKLQDWVCVEIGTVLMFGIGCVWKSGWAGNEDEGGGEEEEEGAMNKGIGMGGLVMKMNGGGEEEEGMDGMIGELREGN</sequence>
<dbReference type="AlphaFoldDB" id="A0AA39S950"/>
<dbReference type="EMBL" id="JAUESC010000381">
    <property type="protein sequence ID" value="KAK0589837.1"/>
    <property type="molecule type" value="Genomic_DNA"/>
</dbReference>